<dbReference type="GO" id="GO:0003777">
    <property type="term" value="F:microtubule motor activity"/>
    <property type="evidence" value="ECO:0007669"/>
    <property type="project" value="InterPro"/>
</dbReference>
<dbReference type="InterPro" id="IPR019821">
    <property type="entry name" value="Kinesin_motor_CS"/>
</dbReference>
<dbReference type="InterPro" id="IPR027417">
    <property type="entry name" value="P-loop_NTPase"/>
</dbReference>
<keyword evidence="6 7" id="KW-0505">Motor protein</keyword>
<comment type="caution">
    <text evidence="10">The sequence shown here is derived from an EMBL/GenBank/DDBJ whole genome shotgun (WGS) entry which is preliminary data.</text>
</comment>
<proteinExistence type="inferred from homology"/>
<dbReference type="PRINTS" id="PR00380">
    <property type="entry name" value="KINESINHEAVY"/>
</dbReference>
<sequence>MPKASAQASTAAQAAQDEAAVNAMAAMASPTPQRVLVAVRIRPPTVERKSPQKYNANLGFDPTATCITYNPSTVTIQWPGSSTPTTSPSRALTPAGGASKSEPKKFNFDSVLGYEEGQAAVYDKVVEPLIRKCLDGYNGCVFCYGQTASGKTYTMEGPTRGPGTEPPADPKNPDTGIILRVASQIVNHIADAGKNKPELEYFVRASYLEIYQEGLTDLLVGREEQSDLRIRQDPESSTGRDLYISGITEKSLTTLADYSKLLHMGSRHRTVGETNMNEVSSRSHAVLTITIEERRKPEAGMSTEEAEMLAKHGKKRSKIHLIDLAGSERANATGATGDRLKEGSAINQSLSCLGNVINALTTNTKHVPYRDSKLTYLLSDSLGGNSLTLMITCVTPTQINHDESLSTLRFAERVKKVRNIAKVNVDATMMRIMILESEIRDLKAALSRCTCGAATRKPTGPHTATSAHDAWTMANAMGVNASTGTDKKMPWWKRLCACCIPVSNGGTKRSAKVGPTPERSAPLTAGEDGKNEETVLKSVKGKLTWV</sequence>
<feature type="binding site" evidence="6">
    <location>
        <begin position="145"/>
        <end position="152"/>
    </location>
    <ligand>
        <name>ATP</name>
        <dbReference type="ChEBI" id="CHEBI:30616"/>
    </ligand>
</feature>
<evidence type="ECO:0000256" key="3">
    <source>
        <dbReference type="ARBA" id="ARBA00022741"/>
    </source>
</evidence>
<evidence type="ECO:0000256" key="4">
    <source>
        <dbReference type="ARBA" id="ARBA00022840"/>
    </source>
</evidence>
<name>A0A507E8W9_9FUNG</name>
<accession>A0A507E8W9</accession>
<gene>
    <name evidence="10" type="ORF">PhCBS80983_g01905</name>
</gene>
<dbReference type="AlphaFoldDB" id="A0A507E8W9"/>
<dbReference type="GO" id="GO:0007052">
    <property type="term" value="P:mitotic spindle organization"/>
    <property type="evidence" value="ECO:0007669"/>
    <property type="project" value="TreeGrafter"/>
</dbReference>
<dbReference type="InterPro" id="IPR027640">
    <property type="entry name" value="Kinesin-like_fam"/>
</dbReference>
<dbReference type="CDD" id="cd00106">
    <property type="entry name" value="KISc"/>
    <property type="match status" value="1"/>
</dbReference>
<dbReference type="GO" id="GO:0005737">
    <property type="term" value="C:cytoplasm"/>
    <property type="evidence" value="ECO:0007669"/>
    <property type="project" value="UniProtKB-SubCell"/>
</dbReference>
<organism evidence="10 11">
    <name type="scientific">Powellomyces hirtus</name>
    <dbReference type="NCBI Taxonomy" id="109895"/>
    <lineage>
        <taxon>Eukaryota</taxon>
        <taxon>Fungi</taxon>
        <taxon>Fungi incertae sedis</taxon>
        <taxon>Chytridiomycota</taxon>
        <taxon>Chytridiomycota incertae sedis</taxon>
        <taxon>Chytridiomycetes</taxon>
        <taxon>Spizellomycetales</taxon>
        <taxon>Powellomycetaceae</taxon>
        <taxon>Powellomyces</taxon>
    </lineage>
</organism>
<reference evidence="10 11" key="1">
    <citation type="journal article" date="2019" name="Sci. Rep.">
        <title>Comparative genomics of chytrid fungi reveal insights into the obligate biotrophic and pathogenic lifestyle of Synchytrium endobioticum.</title>
        <authorList>
            <person name="van de Vossenberg B.T.L.H."/>
            <person name="Warris S."/>
            <person name="Nguyen H.D.T."/>
            <person name="van Gent-Pelzer M.P.E."/>
            <person name="Joly D.L."/>
            <person name="van de Geest H.C."/>
            <person name="Bonants P.J.M."/>
            <person name="Smith D.S."/>
            <person name="Levesque C.A."/>
            <person name="van der Lee T.A.J."/>
        </authorList>
    </citation>
    <scope>NUCLEOTIDE SEQUENCE [LARGE SCALE GENOMIC DNA]</scope>
    <source>
        <strain evidence="10 11">CBS 809.83</strain>
    </source>
</reference>
<dbReference type="InterPro" id="IPR036961">
    <property type="entry name" value="Kinesin_motor_dom_sf"/>
</dbReference>
<evidence type="ECO:0000256" key="8">
    <source>
        <dbReference type="SAM" id="MobiDB-lite"/>
    </source>
</evidence>
<comment type="subcellular location">
    <subcellularLocation>
        <location evidence="1">Cytoplasm</location>
    </subcellularLocation>
</comment>
<dbReference type="EMBL" id="QEAQ01000017">
    <property type="protein sequence ID" value="TPX60236.1"/>
    <property type="molecule type" value="Genomic_DNA"/>
</dbReference>
<keyword evidence="4 6" id="KW-0067">ATP-binding</keyword>
<keyword evidence="11" id="KW-1185">Reference proteome</keyword>
<dbReference type="PROSITE" id="PS50067">
    <property type="entry name" value="KINESIN_MOTOR_2"/>
    <property type="match status" value="1"/>
</dbReference>
<dbReference type="SUPFAM" id="SSF52540">
    <property type="entry name" value="P-loop containing nucleoside triphosphate hydrolases"/>
    <property type="match status" value="1"/>
</dbReference>
<evidence type="ECO:0000256" key="6">
    <source>
        <dbReference type="PROSITE-ProRule" id="PRU00283"/>
    </source>
</evidence>
<dbReference type="InterPro" id="IPR001752">
    <property type="entry name" value="Kinesin_motor_dom"/>
</dbReference>
<dbReference type="GO" id="GO:0051231">
    <property type="term" value="P:spindle elongation"/>
    <property type="evidence" value="ECO:0007669"/>
    <property type="project" value="TreeGrafter"/>
</dbReference>
<dbReference type="PANTHER" id="PTHR47969:SF15">
    <property type="entry name" value="CHROMOSOME-ASSOCIATED KINESIN KIF4A-RELATED"/>
    <property type="match status" value="1"/>
</dbReference>
<keyword evidence="2" id="KW-0963">Cytoplasm</keyword>
<dbReference type="Gene3D" id="3.40.850.10">
    <property type="entry name" value="Kinesin motor domain"/>
    <property type="match status" value="1"/>
</dbReference>
<dbReference type="Pfam" id="PF00225">
    <property type="entry name" value="Kinesin"/>
    <property type="match status" value="1"/>
</dbReference>
<evidence type="ECO:0000256" key="5">
    <source>
        <dbReference type="ARBA" id="ARBA00023054"/>
    </source>
</evidence>
<dbReference type="GO" id="GO:0005524">
    <property type="term" value="F:ATP binding"/>
    <property type="evidence" value="ECO:0007669"/>
    <property type="project" value="UniProtKB-UniRule"/>
</dbReference>
<dbReference type="SMART" id="SM00129">
    <property type="entry name" value="KISc"/>
    <property type="match status" value="1"/>
</dbReference>
<dbReference type="GO" id="GO:0007018">
    <property type="term" value="P:microtubule-based movement"/>
    <property type="evidence" value="ECO:0007669"/>
    <property type="project" value="InterPro"/>
</dbReference>
<evidence type="ECO:0000313" key="11">
    <source>
        <dbReference type="Proteomes" id="UP000318582"/>
    </source>
</evidence>
<evidence type="ECO:0000256" key="1">
    <source>
        <dbReference type="ARBA" id="ARBA00004496"/>
    </source>
</evidence>
<dbReference type="PROSITE" id="PS00411">
    <property type="entry name" value="KINESIN_MOTOR_1"/>
    <property type="match status" value="1"/>
</dbReference>
<keyword evidence="5" id="KW-0175">Coiled coil</keyword>
<keyword evidence="3 6" id="KW-0547">Nucleotide-binding</keyword>
<dbReference type="GO" id="GO:0005875">
    <property type="term" value="C:microtubule associated complex"/>
    <property type="evidence" value="ECO:0007669"/>
    <property type="project" value="TreeGrafter"/>
</dbReference>
<feature type="region of interest" description="Disordered" evidence="8">
    <location>
        <begin position="79"/>
        <end position="102"/>
    </location>
</feature>
<dbReference type="STRING" id="109895.A0A507E8W9"/>
<evidence type="ECO:0000256" key="2">
    <source>
        <dbReference type="ARBA" id="ARBA00022490"/>
    </source>
</evidence>
<evidence type="ECO:0000256" key="7">
    <source>
        <dbReference type="RuleBase" id="RU000394"/>
    </source>
</evidence>
<dbReference type="GO" id="GO:0005874">
    <property type="term" value="C:microtubule"/>
    <property type="evidence" value="ECO:0007669"/>
    <property type="project" value="UniProtKB-KW"/>
</dbReference>
<dbReference type="GO" id="GO:0008017">
    <property type="term" value="F:microtubule binding"/>
    <property type="evidence" value="ECO:0007669"/>
    <property type="project" value="InterPro"/>
</dbReference>
<feature type="domain" description="Kinesin motor" evidence="9">
    <location>
        <begin position="34"/>
        <end position="417"/>
    </location>
</feature>
<dbReference type="Proteomes" id="UP000318582">
    <property type="component" value="Unassembled WGS sequence"/>
</dbReference>
<evidence type="ECO:0000313" key="10">
    <source>
        <dbReference type="EMBL" id="TPX60236.1"/>
    </source>
</evidence>
<evidence type="ECO:0000259" key="9">
    <source>
        <dbReference type="PROSITE" id="PS50067"/>
    </source>
</evidence>
<protein>
    <recommendedName>
        <fullName evidence="7">Kinesin-like protein</fullName>
    </recommendedName>
</protein>
<comment type="similarity">
    <text evidence="6 7">Belongs to the TRAFAC class myosin-kinesin ATPase superfamily. Kinesin family.</text>
</comment>
<feature type="region of interest" description="Disordered" evidence="8">
    <location>
        <begin position="506"/>
        <end position="532"/>
    </location>
</feature>
<feature type="compositionally biased region" description="Low complexity" evidence="8">
    <location>
        <begin position="79"/>
        <end position="94"/>
    </location>
</feature>
<dbReference type="PANTHER" id="PTHR47969">
    <property type="entry name" value="CHROMOSOME-ASSOCIATED KINESIN KIF4A-RELATED"/>
    <property type="match status" value="1"/>
</dbReference>
<keyword evidence="7" id="KW-0493">Microtubule</keyword>